<reference evidence="2" key="1">
    <citation type="submission" date="2020-11" db="EMBL/GenBank/DDBJ databases">
        <title>Nocardia NEAU-351.nov., a novel actinomycete isolated from the cow dung.</title>
        <authorList>
            <person name="Zhang X."/>
        </authorList>
    </citation>
    <scope>NUCLEOTIDE SEQUENCE</scope>
    <source>
        <strain evidence="2">NEAU-351</strain>
    </source>
</reference>
<evidence type="ECO:0000256" key="1">
    <source>
        <dbReference type="SAM" id="Phobius"/>
    </source>
</evidence>
<proteinExistence type="predicted"/>
<keyword evidence="3" id="KW-1185">Reference proteome</keyword>
<feature type="transmembrane region" description="Helical" evidence="1">
    <location>
        <begin position="49"/>
        <end position="69"/>
    </location>
</feature>
<dbReference type="Proteomes" id="UP000655751">
    <property type="component" value="Unassembled WGS sequence"/>
</dbReference>
<feature type="transmembrane region" description="Helical" evidence="1">
    <location>
        <begin position="21"/>
        <end position="43"/>
    </location>
</feature>
<protein>
    <submittedName>
        <fullName evidence="2">Uncharacterized protein</fullName>
    </submittedName>
</protein>
<evidence type="ECO:0000313" key="2">
    <source>
        <dbReference type="EMBL" id="MBH0781737.1"/>
    </source>
</evidence>
<dbReference type="AlphaFoldDB" id="A0A931IH87"/>
<keyword evidence="1" id="KW-0812">Transmembrane</keyword>
<keyword evidence="1" id="KW-0472">Membrane</keyword>
<dbReference type="RefSeq" id="WP_196154018.1">
    <property type="nucleotide sequence ID" value="NZ_JADMLG010000028.1"/>
</dbReference>
<evidence type="ECO:0000313" key="3">
    <source>
        <dbReference type="Proteomes" id="UP000655751"/>
    </source>
</evidence>
<keyword evidence="1" id="KW-1133">Transmembrane helix</keyword>
<name>A0A931IH87_9NOCA</name>
<organism evidence="2 3">
    <name type="scientific">Nocardia bovistercoris</name>
    <dbReference type="NCBI Taxonomy" id="2785916"/>
    <lineage>
        <taxon>Bacteria</taxon>
        <taxon>Bacillati</taxon>
        <taxon>Actinomycetota</taxon>
        <taxon>Actinomycetes</taxon>
        <taxon>Mycobacteriales</taxon>
        <taxon>Nocardiaceae</taxon>
        <taxon>Nocardia</taxon>
    </lineage>
</organism>
<dbReference type="EMBL" id="JADMLG010000028">
    <property type="protein sequence ID" value="MBH0781737.1"/>
    <property type="molecule type" value="Genomic_DNA"/>
</dbReference>
<comment type="caution">
    <text evidence="2">The sequence shown here is derived from an EMBL/GenBank/DDBJ whole genome shotgun (WGS) entry which is preliminary data.</text>
</comment>
<sequence>MTTPAHHPPGTDPAAPLGMPAIALAVVTLCIPLLAIDAVSGWIADYGSLTYAALALYVACALHLLRWGVSIRRTALSVKVSP</sequence>
<gene>
    <name evidence="2" type="ORF">IT779_36230</name>
</gene>
<accession>A0A931IH87</accession>